<comment type="caution">
    <text evidence="1">The sequence shown here is derived from an EMBL/GenBank/DDBJ whole genome shotgun (WGS) entry which is preliminary data.</text>
</comment>
<protein>
    <submittedName>
        <fullName evidence="1">Uncharacterized protein</fullName>
    </submittedName>
</protein>
<dbReference type="EMBL" id="QTSX02002167">
    <property type="protein sequence ID" value="KAJ9078018.1"/>
    <property type="molecule type" value="Genomic_DNA"/>
</dbReference>
<name>A0ACC2TTY1_9FUNG</name>
<reference evidence="1" key="1">
    <citation type="submission" date="2022-04" db="EMBL/GenBank/DDBJ databases">
        <title>Genome of the entomopathogenic fungus Entomophthora muscae.</title>
        <authorList>
            <person name="Elya C."/>
            <person name="Lovett B.R."/>
            <person name="Lee E."/>
            <person name="Macias A.M."/>
            <person name="Hajek A.E."/>
            <person name="De Bivort B.L."/>
            <person name="Kasson M.T."/>
            <person name="De Fine Licht H.H."/>
            <person name="Stajich J.E."/>
        </authorList>
    </citation>
    <scope>NUCLEOTIDE SEQUENCE</scope>
    <source>
        <strain evidence="1">Berkeley</strain>
    </source>
</reference>
<evidence type="ECO:0000313" key="1">
    <source>
        <dbReference type="EMBL" id="KAJ9078018.1"/>
    </source>
</evidence>
<accession>A0ACC2TTY1</accession>
<gene>
    <name evidence="1" type="ORF">DSO57_1011065</name>
</gene>
<organism evidence="1 2">
    <name type="scientific">Entomophthora muscae</name>
    <dbReference type="NCBI Taxonomy" id="34485"/>
    <lineage>
        <taxon>Eukaryota</taxon>
        <taxon>Fungi</taxon>
        <taxon>Fungi incertae sedis</taxon>
        <taxon>Zoopagomycota</taxon>
        <taxon>Entomophthoromycotina</taxon>
        <taxon>Entomophthoromycetes</taxon>
        <taxon>Entomophthorales</taxon>
        <taxon>Entomophthoraceae</taxon>
        <taxon>Entomophthora</taxon>
    </lineage>
</organism>
<keyword evidence="2" id="KW-1185">Reference proteome</keyword>
<sequence>MSSQLNILLHSSEGSRSHIKPILEISELLLARGHSVTYAAAEEKLNYAKGYTIKAHSLGSFGKPPPSPYTNLQEMGKTSEGMIAIVQNLLLTNYEKTVQSLGEYLDNNKCDLLICDFAAGACSDIAQERGVPLIIGLQAIDVFGLVQAPFVTKTMSYGPITTKGLSLFERIDYQILEPLRMSSFMVPLQRMLDAAKLKQGFAPKPTLLGDFKYGLGLANTYFGFEPAMPLPPNIQLVGPILSPKPVKLDSATEAFLNSHPRTLYISTGTNIVLEPSLFNSILNATQEAIFQNIIDGAIWGLPNMRMGHFSSNEKQFTTHILTVKWAPQQAILEHSNTKVHLSHCGLESTFESIASATKVLAMPFFGDQPRNAAKLVEMGIAEYVDTKDSSTLLVKKLHKLISDPSNKFETHLHQAQRIAKKAARRVHLAADIVEEHAYLAKSCRLEQPYNPRSGVPPCEMAHVVPVSESMPMMAANMWDIQLLLFSFLMVGLSLLGKVFFTSRAQPFPATELTRKSKKLD</sequence>
<proteinExistence type="predicted"/>
<evidence type="ECO:0000313" key="2">
    <source>
        <dbReference type="Proteomes" id="UP001165960"/>
    </source>
</evidence>
<dbReference type="Proteomes" id="UP001165960">
    <property type="component" value="Unassembled WGS sequence"/>
</dbReference>